<dbReference type="EMBL" id="BK015298">
    <property type="protein sequence ID" value="DAE00092.1"/>
    <property type="molecule type" value="Genomic_DNA"/>
</dbReference>
<proteinExistence type="predicted"/>
<accession>A0A8S5P1J7</accession>
<evidence type="ECO:0000256" key="1">
    <source>
        <dbReference type="SAM" id="Phobius"/>
    </source>
</evidence>
<organism evidence="2">
    <name type="scientific">Siphoviridae sp. ct0qt9</name>
    <dbReference type="NCBI Taxonomy" id="2825298"/>
    <lineage>
        <taxon>Viruses</taxon>
        <taxon>Duplodnaviria</taxon>
        <taxon>Heunggongvirae</taxon>
        <taxon>Uroviricota</taxon>
        <taxon>Caudoviricetes</taxon>
    </lineage>
</organism>
<keyword evidence="1" id="KW-0812">Transmembrane</keyword>
<name>A0A8S5P1J7_9CAUD</name>
<evidence type="ECO:0000313" key="2">
    <source>
        <dbReference type="EMBL" id="DAE00092.1"/>
    </source>
</evidence>
<keyword evidence="1" id="KW-0472">Membrane</keyword>
<keyword evidence="1" id="KW-1133">Transmembrane helix</keyword>
<reference evidence="2" key="1">
    <citation type="journal article" date="2021" name="Proc. Natl. Acad. Sci. U.S.A.">
        <title>A Catalog of Tens of Thousands of Viruses from Human Metagenomes Reveals Hidden Associations with Chronic Diseases.</title>
        <authorList>
            <person name="Tisza M.J."/>
            <person name="Buck C.B."/>
        </authorList>
    </citation>
    <scope>NUCLEOTIDE SEQUENCE</scope>
    <source>
        <strain evidence="2">Ct0qt9</strain>
    </source>
</reference>
<sequence>MEEYAKLLNTILTKFVFTHMTMFFVFLFSSFYFMPPELAADMDAKTPIFFPNWFPLSALGSIIFTLLSTGAWILLCNGIKLAFTKFRQVSITSSESDKLIKLFSNLSELEKEILVSSCLGERIWSEDFKTKLAIEKLISLNLISHSWVYNHYEVNTLIKPFIISELDKLTKTHH</sequence>
<feature type="transmembrane region" description="Helical" evidence="1">
    <location>
        <begin position="12"/>
        <end position="33"/>
    </location>
</feature>
<feature type="transmembrane region" description="Helical" evidence="1">
    <location>
        <begin position="53"/>
        <end position="75"/>
    </location>
</feature>
<protein>
    <submittedName>
        <fullName evidence="2">Super-infection exclusion protein B</fullName>
    </submittedName>
</protein>